<dbReference type="Proteomes" id="UP001164632">
    <property type="component" value="Chromosome"/>
</dbReference>
<dbReference type="AlphaFoldDB" id="A0AA47I0A7"/>
<organism evidence="2 3">
    <name type="scientific">Stutzerimonas frequens</name>
    <dbReference type="NCBI Taxonomy" id="2968969"/>
    <lineage>
        <taxon>Bacteria</taxon>
        <taxon>Pseudomonadati</taxon>
        <taxon>Pseudomonadota</taxon>
        <taxon>Gammaproteobacteria</taxon>
        <taxon>Pseudomonadales</taxon>
        <taxon>Pseudomonadaceae</taxon>
        <taxon>Stutzerimonas</taxon>
    </lineage>
</organism>
<protein>
    <submittedName>
        <fullName evidence="2">PAAT family amino acid ABC transporter substrate-binding protein</fullName>
    </submittedName>
</protein>
<gene>
    <name evidence="2" type="ORF">OSV15_07975</name>
</gene>
<name>A0AA47I0A7_9GAMM</name>
<evidence type="ECO:0000313" key="3">
    <source>
        <dbReference type="Proteomes" id="UP001164632"/>
    </source>
</evidence>
<dbReference type="RefSeq" id="WP_208217763.1">
    <property type="nucleotide sequence ID" value="NZ_CP071899.1"/>
</dbReference>
<dbReference type="SUPFAM" id="SSF53850">
    <property type="entry name" value="Periplasmic binding protein-like II"/>
    <property type="match status" value="1"/>
</dbReference>
<feature type="chain" id="PRO_5041239775" evidence="1">
    <location>
        <begin position="19"/>
        <end position="256"/>
    </location>
</feature>
<keyword evidence="1" id="KW-0732">Signal</keyword>
<dbReference type="EMBL" id="CP113257">
    <property type="protein sequence ID" value="WAE54091.1"/>
    <property type="molecule type" value="Genomic_DNA"/>
</dbReference>
<evidence type="ECO:0000256" key="1">
    <source>
        <dbReference type="SAM" id="SignalP"/>
    </source>
</evidence>
<reference evidence="2" key="1">
    <citation type="submission" date="2022-11" db="EMBL/GenBank/DDBJ databases">
        <title>Genomic of Pseudomonas TF18.</title>
        <authorList>
            <person name="Liu T."/>
        </authorList>
    </citation>
    <scope>NUCLEOTIDE SEQUENCE</scope>
    <source>
        <strain evidence="2">TF18</strain>
    </source>
</reference>
<accession>A0AA47I0A7</accession>
<proteinExistence type="predicted"/>
<evidence type="ECO:0000313" key="2">
    <source>
        <dbReference type="EMBL" id="WAE54091.1"/>
    </source>
</evidence>
<sequence>MRTLLLWLLICFSAPALAAEPVAVWAYQPSPPFASGQGRGLSEALVELLNEHPSNQDRFEFRLSQLPRKRLDARLAANEPGILLWATPEFFPEHLTTGASWTPPLLCDIQDFVSRRDAPVDYDGPRSLHGKRLGGILGHRYRELQPDIDKGLIRREDVHSDLQNLNKLLSERIDVVLMPRSSRLFYSLTETSADQLYVSPKPLYVFDRHLLMTASLPAETTQFMQQMIADLPHSARWLKLLRRYGLHEMSAPCPRY</sequence>
<feature type="signal peptide" evidence="1">
    <location>
        <begin position="1"/>
        <end position="18"/>
    </location>
</feature>